<evidence type="ECO:0000256" key="2">
    <source>
        <dbReference type="ARBA" id="ARBA00023136"/>
    </source>
</evidence>
<accession>A0A2S9ZH02</accession>
<dbReference type="Proteomes" id="UP000279760">
    <property type="component" value="Chromosome 2"/>
</dbReference>
<dbReference type="Pfam" id="PF01103">
    <property type="entry name" value="Omp85"/>
    <property type="match status" value="1"/>
</dbReference>
<evidence type="ECO:0000256" key="1">
    <source>
        <dbReference type="ARBA" id="ARBA00004370"/>
    </source>
</evidence>
<gene>
    <name evidence="5" type="ORF">COR51_24385</name>
    <name evidence="4" type="ORF">ECB94_21440</name>
</gene>
<dbReference type="Proteomes" id="UP000238163">
    <property type="component" value="Unassembled WGS sequence"/>
</dbReference>
<reference evidence="5 6" key="1">
    <citation type="submission" date="2017-09" db="EMBL/GenBank/DDBJ databases">
        <authorList>
            <person name="Girard L."/>
            <person name="Lami R."/>
            <person name="Suzuki M."/>
            <person name="Baudart J."/>
        </authorList>
    </citation>
    <scope>NUCLEOTIDE SEQUENCE [LARGE SCALE GENOMIC DNA]</scope>
    <source>
        <strain evidence="5 6">17LN0615E</strain>
    </source>
</reference>
<reference evidence="5 6" key="2">
    <citation type="submission" date="2018-03" db="EMBL/GenBank/DDBJ databases">
        <title>Genetic Diversity and Phenotypic Plasticity of AHL Mediated Quorum Sensing in Environmental Strains of Vibrio mediterranei.</title>
        <authorList>
            <person name="Lantoine F."/>
            <person name="Vouve F."/>
        </authorList>
    </citation>
    <scope>NUCLEOTIDE SEQUENCE [LARGE SCALE GENOMIC DNA]</scope>
    <source>
        <strain evidence="5 6">17LN0615E</strain>
    </source>
</reference>
<proteinExistence type="predicted"/>
<dbReference type="GO" id="GO:0019867">
    <property type="term" value="C:outer membrane"/>
    <property type="evidence" value="ECO:0007669"/>
    <property type="project" value="InterPro"/>
</dbReference>
<evidence type="ECO:0000313" key="7">
    <source>
        <dbReference type="Proteomes" id="UP000279760"/>
    </source>
</evidence>
<dbReference type="InterPro" id="IPR000184">
    <property type="entry name" value="Bac_surfAg_D15"/>
</dbReference>
<dbReference type="EMBL" id="NWTN01000028">
    <property type="protein sequence ID" value="PRQ65050.1"/>
    <property type="molecule type" value="Genomic_DNA"/>
</dbReference>
<evidence type="ECO:0000313" key="5">
    <source>
        <dbReference type="EMBL" id="PRQ65050.1"/>
    </source>
</evidence>
<sequence length="343" mass="38960">MVSILGGPGYMPETGLMLALGGLYSFSTDRDSDNLQRSSVSLVAIGNEMESGIGFGLRSKQNLFFQNNDIRYVGSLSFGNQSQYYWGTGYDKGKVVDASDDMSLDYKFVNYDANLTFRTNQHWYVGPVLRVRYYDPSNDDLPTSALNDDNFQTYRDKPFSIGAGFTVQYDTRDVTVNAWQGSFLGIEFVDYNSFIGSDNDYSKASVDYRYYYALSKGKVLALFNKLQWSQGDVPFYDMPTLGGQDSMRGIYQGRYRDNIAIENTLEYRWTLRDGQDHLTKHGVTFWAGVGSVDSSLDELYSNFLYSYGVGYRYEIQPRMNVRVDLGIGSNNDKGFYLTFTEAF</sequence>
<dbReference type="AlphaFoldDB" id="A0A2S9ZH02"/>
<evidence type="ECO:0000259" key="3">
    <source>
        <dbReference type="Pfam" id="PF01103"/>
    </source>
</evidence>
<organism evidence="4 7">
    <name type="scientific">Vibrio mediterranei</name>
    <dbReference type="NCBI Taxonomy" id="689"/>
    <lineage>
        <taxon>Bacteria</taxon>
        <taxon>Pseudomonadati</taxon>
        <taxon>Pseudomonadota</taxon>
        <taxon>Gammaproteobacteria</taxon>
        <taxon>Vibrionales</taxon>
        <taxon>Vibrionaceae</taxon>
        <taxon>Vibrio</taxon>
    </lineage>
</organism>
<evidence type="ECO:0000313" key="4">
    <source>
        <dbReference type="EMBL" id="AYV24892.1"/>
    </source>
</evidence>
<keyword evidence="6" id="KW-1185">Reference proteome</keyword>
<comment type="subcellular location">
    <subcellularLocation>
        <location evidence="1">Membrane</location>
    </subcellularLocation>
</comment>
<dbReference type="Gene3D" id="2.40.160.50">
    <property type="entry name" value="membrane protein fhac: a member of the omp85/tpsb transporter family"/>
    <property type="match status" value="1"/>
</dbReference>
<feature type="domain" description="Bacterial surface antigen (D15)" evidence="3">
    <location>
        <begin position="68"/>
        <end position="338"/>
    </location>
</feature>
<protein>
    <recommendedName>
        <fullName evidence="3">Bacterial surface antigen (D15) domain-containing protein</fullName>
    </recommendedName>
</protein>
<reference evidence="4 7" key="3">
    <citation type="submission" date="2018-11" db="EMBL/GenBank/DDBJ databases">
        <title>Complete Genome Sequence of Vbrio mediterranei 117-T6: a Potential Pathogen Bacteria Isolated from the Conchocelis of Pyropia.</title>
        <authorList>
            <person name="Liu Q."/>
        </authorList>
    </citation>
    <scope>NUCLEOTIDE SEQUENCE [LARGE SCALE GENOMIC DNA]</scope>
    <source>
        <strain evidence="4 7">117-T6</strain>
    </source>
</reference>
<name>A0A2S9ZH02_9VIBR</name>
<evidence type="ECO:0000313" key="6">
    <source>
        <dbReference type="Proteomes" id="UP000238163"/>
    </source>
</evidence>
<keyword evidence="2" id="KW-0472">Membrane</keyword>
<dbReference type="EMBL" id="CP033578">
    <property type="protein sequence ID" value="AYV24892.1"/>
    <property type="molecule type" value="Genomic_DNA"/>
</dbReference>